<keyword evidence="4" id="KW-0539">Nucleus</keyword>
<evidence type="ECO:0000256" key="4">
    <source>
        <dbReference type="ARBA" id="ARBA00023242"/>
    </source>
</evidence>
<evidence type="ECO:0000256" key="3">
    <source>
        <dbReference type="ARBA" id="ARBA00023163"/>
    </source>
</evidence>
<keyword evidence="7" id="KW-1185">Reference proteome</keyword>
<dbReference type="InterPro" id="IPR044549">
    <property type="entry name" value="bHLH_AtIBH1-like"/>
</dbReference>
<reference evidence="6" key="1">
    <citation type="journal article" date="2023" name="Mol. Ecol. Resour.">
        <title>Chromosome-level genome assembly of a triploid poplar Populus alba 'Berolinensis'.</title>
        <authorList>
            <person name="Chen S."/>
            <person name="Yu Y."/>
            <person name="Wang X."/>
            <person name="Wang S."/>
            <person name="Zhang T."/>
            <person name="Zhou Y."/>
            <person name="He R."/>
            <person name="Meng N."/>
            <person name="Wang Y."/>
            <person name="Liu W."/>
            <person name="Liu Z."/>
            <person name="Liu J."/>
            <person name="Guo Q."/>
            <person name="Huang H."/>
            <person name="Sederoff R.R."/>
            <person name="Wang G."/>
            <person name="Qu G."/>
            <person name="Chen S."/>
        </authorList>
    </citation>
    <scope>NUCLEOTIDE SEQUENCE</scope>
    <source>
        <strain evidence="6">SC-2020</strain>
    </source>
</reference>
<dbReference type="CDD" id="cd11444">
    <property type="entry name" value="bHLH_AtIBH1_like"/>
    <property type="match status" value="1"/>
</dbReference>
<evidence type="ECO:0000256" key="5">
    <source>
        <dbReference type="SAM" id="MobiDB-lite"/>
    </source>
</evidence>
<comment type="subcellular location">
    <subcellularLocation>
        <location evidence="1">Nucleus</location>
    </subcellularLocation>
</comment>
<organism evidence="6 7">
    <name type="scientific">Populus alba x Populus x berolinensis</name>
    <dbReference type="NCBI Taxonomy" id="444605"/>
    <lineage>
        <taxon>Eukaryota</taxon>
        <taxon>Viridiplantae</taxon>
        <taxon>Streptophyta</taxon>
        <taxon>Embryophyta</taxon>
        <taxon>Tracheophyta</taxon>
        <taxon>Spermatophyta</taxon>
        <taxon>Magnoliopsida</taxon>
        <taxon>eudicotyledons</taxon>
        <taxon>Gunneridae</taxon>
        <taxon>Pentapetalae</taxon>
        <taxon>rosids</taxon>
        <taxon>fabids</taxon>
        <taxon>Malpighiales</taxon>
        <taxon>Salicaceae</taxon>
        <taxon>Saliceae</taxon>
        <taxon>Populus</taxon>
    </lineage>
</organism>
<dbReference type="PANTHER" id="PTHR33124">
    <property type="entry name" value="TRANSCRIPTION FACTOR IBH1-LIKE 1"/>
    <property type="match status" value="1"/>
</dbReference>
<keyword evidence="3" id="KW-0804">Transcription</keyword>
<gene>
    <name evidence="6" type="ORF">NC653_005625</name>
</gene>
<dbReference type="GO" id="GO:0006355">
    <property type="term" value="P:regulation of DNA-templated transcription"/>
    <property type="evidence" value="ECO:0007669"/>
    <property type="project" value="InterPro"/>
</dbReference>
<comment type="caution">
    <text evidence="6">The sequence shown here is derived from an EMBL/GenBank/DDBJ whole genome shotgun (WGS) entry which is preliminary data.</text>
</comment>
<dbReference type="GO" id="GO:0005634">
    <property type="term" value="C:nucleus"/>
    <property type="evidence" value="ECO:0007669"/>
    <property type="project" value="UniProtKB-SubCell"/>
</dbReference>
<dbReference type="AlphaFoldDB" id="A0AAD6WDA7"/>
<dbReference type="EMBL" id="JAQIZT010000002">
    <property type="protein sequence ID" value="KAJ7006324.1"/>
    <property type="molecule type" value="Genomic_DNA"/>
</dbReference>
<feature type="compositionally biased region" description="Basic and acidic residues" evidence="5">
    <location>
        <begin position="283"/>
        <end position="295"/>
    </location>
</feature>
<protein>
    <submittedName>
        <fullName evidence="6">Uncharacterized protein</fullName>
    </submittedName>
</protein>
<evidence type="ECO:0000313" key="7">
    <source>
        <dbReference type="Proteomes" id="UP001164929"/>
    </source>
</evidence>
<name>A0AAD6WDA7_9ROSI</name>
<evidence type="ECO:0000313" key="6">
    <source>
        <dbReference type="EMBL" id="KAJ7006324.1"/>
    </source>
</evidence>
<sequence>MCRSTIVHSSAIRTKEQQNLASFKDRHAAEEAYKKNPRDSEGIPVNISRTLQAQQRVPLAKPGKVVGQVVSYENGSIMKDAHDPRTHIRSAVLPPHAAPSAYCYRKSNSGKQERSTMEADSDLSSQKQAQQCGMAAKYAPDVAINIDSNPFFMTRVGVNKVEHVDDRVMIDTSLLQAKAQYGGIGASAAAASTAAHRKVGTVQYAAHRKIGIVQYGIIKDALEKVSEDQRVLSLVVEKSMWSQIRSGKIALRNKDTGRYIASMEDSLNQVMIPTFHKRKERKTTHDKSEMAKHESLVSLKRSRRAENVHKRSRRKREMSKVQEKDQASTVGAGEDDEKAEVDRKIVALQMIIPGGESFGVDKLFEETAGYIMALQCQIKAMRVLAGFLEGLEKEKRKSGG</sequence>
<dbReference type="PANTHER" id="PTHR33124:SF43">
    <property type="entry name" value="TRANSCRIPTION FACTOR PAR2"/>
    <property type="match status" value="1"/>
</dbReference>
<dbReference type="InterPro" id="IPR044660">
    <property type="entry name" value="IBH1-like"/>
</dbReference>
<keyword evidence="2" id="KW-0805">Transcription regulation</keyword>
<feature type="region of interest" description="Disordered" evidence="5">
    <location>
        <begin position="103"/>
        <end position="126"/>
    </location>
</feature>
<proteinExistence type="predicted"/>
<accession>A0AAD6WDA7</accession>
<evidence type="ECO:0000256" key="1">
    <source>
        <dbReference type="ARBA" id="ARBA00004123"/>
    </source>
</evidence>
<dbReference type="Proteomes" id="UP001164929">
    <property type="component" value="Chromosome 2"/>
</dbReference>
<feature type="region of interest" description="Disordered" evidence="5">
    <location>
        <begin position="279"/>
        <end position="336"/>
    </location>
</feature>
<evidence type="ECO:0000256" key="2">
    <source>
        <dbReference type="ARBA" id="ARBA00023015"/>
    </source>
</evidence>